<keyword evidence="1" id="KW-0472">Membrane</keyword>
<dbReference type="Proteomes" id="UP000183275">
    <property type="component" value="Unassembled WGS sequence"/>
</dbReference>
<dbReference type="AlphaFoldDB" id="A0A1I0PRL5"/>
<sequence length="292" mass="30779">MSKLDGCDSGNWNDHREFMRTLTKFAVAFIVVGVAVSGAPTFGFSSVASDRGTTVSIAENNNALIALMDESPAEFPNNEFVTAASVENNIDGDVTVDYTISVSDTAVGLRFDGDESYGELTGTTTISTFKEIELDCASSGQRESNMVTMTVAITEAAGPGVGVRDAEMELVFDCEDGGTTEPSDSAVFERLEAEAGQGNIKEVGVTFETTQTVDVAIRASDGSGELGSETVTGVEPRQEYARTISWNGNTNPVQVDVTASDPDDGSEIERCVGEVSQNDEFISLSDGGFDCG</sequence>
<protein>
    <submittedName>
        <fullName evidence="2">Uncharacterized protein</fullName>
    </submittedName>
</protein>
<feature type="transmembrane region" description="Helical" evidence="1">
    <location>
        <begin position="25"/>
        <end position="44"/>
    </location>
</feature>
<dbReference type="STRING" id="1202768.SAMN05216285_2859"/>
<organism evidence="2 3">
    <name type="scientific">Natrinema salifodinae</name>
    <dbReference type="NCBI Taxonomy" id="1202768"/>
    <lineage>
        <taxon>Archaea</taxon>
        <taxon>Methanobacteriati</taxon>
        <taxon>Methanobacteriota</taxon>
        <taxon>Stenosarchaea group</taxon>
        <taxon>Halobacteria</taxon>
        <taxon>Halobacteriales</taxon>
        <taxon>Natrialbaceae</taxon>
        <taxon>Natrinema</taxon>
    </lineage>
</organism>
<keyword evidence="3" id="KW-1185">Reference proteome</keyword>
<proteinExistence type="predicted"/>
<keyword evidence="1" id="KW-1133">Transmembrane helix</keyword>
<keyword evidence="1" id="KW-0812">Transmembrane</keyword>
<name>A0A1I0PRL5_9EURY</name>
<evidence type="ECO:0000256" key="1">
    <source>
        <dbReference type="SAM" id="Phobius"/>
    </source>
</evidence>
<evidence type="ECO:0000313" key="2">
    <source>
        <dbReference type="EMBL" id="SEW17006.1"/>
    </source>
</evidence>
<dbReference type="EMBL" id="FOIS01000003">
    <property type="protein sequence ID" value="SEW17006.1"/>
    <property type="molecule type" value="Genomic_DNA"/>
</dbReference>
<accession>A0A1I0PRL5</accession>
<evidence type="ECO:0000313" key="3">
    <source>
        <dbReference type="Proteomes" id="UP000183275"/>
    </source>
</evidence>
<gene>
    <name evidence="2" type="ORF">SAMN05216285_2859</name>
</gene>
<reference evidence="3" key="1">
    <citation type="submission" date="2016-10" db="EMBL/GenBank/DDBJ databases">
        <authorList>
            <person name="Varghese N."/>
        </authorList>
    </citation>
    <scope>NUCLEOTIDE SEQUENCE [LARGE SCALE GENOMIC DNA]</scope>
    <source>
        <strain evidence="3">CGMCC 1.12284</strain>
    </source>
</reference>